<evidence type="ECO:0000256" key="5">
    <source>
        <dbReference type="ARBA" id="ARBA00022692"/>
    </source>
</evidence>
<dbReference type="Pfam" id="PF07715">
    <property type="entry name" value="Plug"/>
    <property type="match status" value="1"/>
</dbReference>
<evidence type="ECO:0000256" key="11">
    <source>
        <dbReference type="PROSITE-ProRule" id="PRU01360"/>
    </source>
</evidence>
<feature type="domain" description="TonB-dependent receptor-like beta-barrel" evidence="15">
    <location>
        <begin position="266"/>
        <end position="778"/>
    </location>
</feature>
<dbReference type="EMBL" id="BTFW01000001">
    <property type="protein sequence ID" value="GMM62123.1"/>
    <property type="molecule type" value="Genomic_DNA"/>
</dbReference>
<evidence type="ECO:0000256" key="3">
    <source>
        <dbReference type="ARBA" id="ARBA00022452"/>
    </source>
</evidence>
<feature type="domain" description="TonB-dependent receptor plug" evidence="16">
    <location>
        <begin position="73"/>
        <end position="178"/>
    </location>
</feature>
<feature type="region of interest" description="Disordered" evidence="13">
    <location>
        <begin position="27"/>
        <end position="58"/>
    </location>
</feature>
<dbReference type="Gene3D" id="2.40.170.20">
    <property type="entry name" value="TonB-dependent receptor, beta-barrel domain"/>
    <property type="match status" value="1"/>
</dbReference>
<keyword evidence="8 12" id="KW-0798">TonB box</keyword>
<keyword evidence="5 11" id="KW-0812">Transmembrane</keyword>
<keyword evidence="17" id="KW-0675">Receptor</keyword>
<dbReference type="InterPro" id="IPR000531">
    <property type="entry name" value="Beta-barrel_TonB"/>
</dbReference>
<sequence>MLSILGASTVLSSMAVPMAAFAADAAPDAAPSPEQAPPAATAATPAEPQSGDGQSAGGLGEIVVTATHRAESLQKVPISIQALGAETLAQHQVTSFADYAGLLPSVSFSGLGPGQSEVYFRGIAVDGGSLSTSGTYLDDVPISAPARMPEVHIYDIERVEALSGPQGTLYGAGSLAGTLRIITNKAKIGKFEAGYDVQVDAYGKGQPGAMVEGFVNIPVNDNIAIRMMGFYDHEGGYIDNTHGTYTYQLGDNDPNTTYTVDNAALVQKDYNPVDSYGGRINMTIEAGDWAFYPSITFQHLDAKGYFNYDPRVGDLKVHDYSPTENIDRWLQASLTIKGKIGDFDLVSSSGYFKRKIDNTSDYTYYSVHYDQLGPGYENYLKFKDHNGNFINPTQSYIGRIWQSKVTQELRLSVPKSWGFDFTVGAFFQYQKQSNDDDYQIPGLSKIDLATSCDNGCEWNPAIKRDGFYNVDLDQKFRDYAIFAEGTVPITSTLKATAGVRGFKANNSVYGFSGVASLALGLGCTLPFPADQRLTCINNDKPHYKETGETHKFSLAWQVTPDKMVYATYSTGFRPGGVNSLAEMQAYEADRLTNYEIGFKTNWNNILRWNAAIYYEKWTGIQYTIIPLGYFGNGGTVNAGAARVYGIETDFSLKLGKFTISGSGAYNNAALTQDFCALDPATLVPLSNCSDNPDAVAAAKGTRLPRQPRFKGQLTARYDGDWGSVKDFAQLTMHAQTMSTSNLDTYKNSLLGNTPGFVSFDMSAGISRDNWTLTAFIENMFDRRGQLSKNTFCAIEYCSGSSRTMPIKPQYFGLKYSVRY</sequence>
<comment type="similarity">
    <text evidence="11 12">Belongs to the TonB-dependent receptor family.</text>
</comment>
<dbReference type="Proteomes" id="UP001187221">
    <property type="component" value="Unassembled WGS sequence"/>
</dbReference>
<reference evidence="17 18" key="1">
    <citation type="submission" date="2023-06" db="EMBL/GenBank/DDBJ databases">
        <title>Draft genome sequence of Novosphingobium sp. strain IK01.</title>
        <authorList>
            <person name="Hatamoto M."/>
            <person name="Ikarashi T."/>
            <person name="Yamaguchi T."/>
        </authorList>
    </citation>
    <scope>NUCLEOTIDE SEQUENCE [LARGE SCALE GENOMIC DNA]</scope>
    <source>
        <strain evidence="17 18">IK01</strain>
    </source>
</reference>
<keyword evidence="4" id="KW-0410">Iron transport</keyword>
<keyword evidence="2 11" id="KW-0813">Transport</keyword>
<evidence type="ECO:0000313" key="18">
    <source>
        <dbReference type="Proteomes" id="UP001187221"/>
    </source>
</evidence>
<keyword evidence="7" id="KW-0406">Ion transport</keyword>
<name>A0ABQ6PA58_9SPHN</name>
<keyword evidence="9 11" id="KW-0472">Membrane</keyword>
<feature type="chain" id="PRO_5046932433" evidence="14">
    <location>
        <begin position="23"/>
        <end position="819"/>
    </location>
</feature>
<keyword evidence="3 11" id="KW-1134">Transmembrane beta strand</keyword>
<dbReference type="InterPro" id="IPR036942">
    <property type="entry name" value="Beta-barrel_TonB_sf"/>
</dbReference>
<evidence type="ECO:0000256" key="7">
    <source>
        <dbReference type="ARBA" id="ARBA00023065"/>
    </source>
</evidence>
<comment type="caution">
    <text evidence="17">The sequence shown here is derived from an EMBL/GenBank/DDBJ whole genome shotgun (WGS) entry which is preliminary data.</text>
</comment>
<comment type="subcellular location">
    <subcellularLocation>
        <location evidence="1 11">Cell outer membrane</location>
        <topology evidence="1 11">Multi-pass membrane protein</topology>
    </subcellularLocation>
</comment>
<evidence type="ECO:0000256" key="6">
    <source>
        <dbReference type="ARBA" id="ARBA00023004"/>
    </source>
</evidence>
<proteinExistence type="inferred from homology"/>
<evidence type="ECO:0000313" key="17">
    <source>
        <dbReference type="EMBL" id="GMM62123.1"/>
    </source>
</evidence>
<keyword evidence="18" id="KW-1185">Reference proteome</keyword>
<evidence type="ECO:0000256" key="1">
    <source>
        <dbReference type="ARBA" id="ARBA00004571"/>
    </source>
</evidence>
<gene>
    <name evidence="17" type="ORF">NUTIK01_29000</name>
</gene>
<dbReference type="PROSITE" id="PS52016">
    <property type="entry name" value="TONB_DEPENDENT_REC_3"/>
    <property type="match status" value="1"/>
</dbReference>
<protein>
    <submittedName>
        <fullName evidence="17">TonB-dependent receptor</fullName>
    </submittedName>
</protein>
<dbReference type="PANTHER" id="PTHR32552">
    <property type="entry name" value="FERRICHROME IRON RECEPTOR-RELATED"/>
    <property type="match status" value="1"/>
</dbReference>
<evidence type="ECO:0000256" key="10">
    <source>
        <dbReference type="ARBA" id="ARBA00023237"/>
    </source>
</evidence>
<keyword evidence="6" id="KW-0408">Iron</keyword>
<dbReference type="PANTHER" id="PTHR32552:SF81">
    <property type="entry name" value="TONB-DEPENDENT OUTER MEMBRANE RECEPTOR"/>
    <property type="match status" value="1"/>
</dbReference>
<evidence type="ECO:0000256" key="13">
    <source>
        <dbReference type="SAM" id="MobiDB-lite"/>
    </source>
</evidence>
<evidence type="ECO:0000256" key="14">
    <source>
        <dbReference type="SAM" id="SignalP"/>
    </source>
</evidence>
<keyword evidence="14" id="KW-0732">Signal</keyword>
<evidence type="ECO:0000259" key="15">
    <source>
        <dbReference type="Pfam" id="PF00593"/>
    </source>
</evidence>
<evidence type="ECO:0000256" key="12">
    <source>
        <dbReference type="RuleBase" id="RU003357"/>
    </source>
</evidence>
<dbReference type="SUPFAM" id="SSF56935">
    <property type="entry name" value="Porins"/>
    <property type="match status" value="1"/>
</dbReference>
<feature type="signal peptide" evidence="14">
    <location>
        <begin position="1"/>
        <end position="22"/>
    </location>
</feature>
<evidence type="ECO:0000256" key="4">
    <source>
        <dbReference type="ARBA" id="ARBA00022496"/>
    </source>
</evidence>
<evidence type="ECO:0000256" key="2">
    <source>
        <dbReference type="ARBA" id="ARBA00022448"/>
    </source>
</evidence>
<organism evidence="17 18">
    <name type="scientific">Novosphingobium pituita</name>
    <dbReference type="NCBI Taxonomy" id="3056842"/>
    <lineage>
        <taxon>Bacteria</taxon>
        <taxon>Pseudomonadati</taxon>
        <taxon>Pseudomonadota</taxon>
        <taxon>Alphaproteobacteria</taxon>
        <taxon>Sphingomonadales</taxon>
        <taxon>Sphingomonadaceae</taxon>
        <taxon>Novosphingobium</taxon>
    </lineage>
</organism>
<accession>A0ABQ6PA58</accession>
<dbReference type="Pfam" id="PF00593">
    <property type="entry name" value="TonB_dep_Rec_b-barrel"/>
    <property type="match status" value="1"/>
</dbReference>
<evidence type="ECO:0000256" key="9">
    <source>
        <dbReference type="ARBA" id="ARBA00023136"/>
    </source>
</evidence>
<feature type="compositionally biased region" description="Low complexity" evidence="13">
    <location>
        <begin position="27"/>
        <end position="49"/>
    </location>
</feature>
<dbReference type="InterPro" id="IPR039426">
    <property type="entry name" value="TonB-dep_rcpt-like"/>
</dbReference>
<evidence type="ECO:0000259" key="16">
    <source>
        <dbReference type="Pfam" id="PF07715"/>
    </source>
</evidence>
<evidence type="ECO:0000256" key="8">
    <source>
        <dbReference type="ARBA" id="ARBA00023077"/>
    </source>
</evidence>
<dbReference type="InterPro" id="IPR012910">
    <property type="entry name" value="Plug_dom"/>
</dbReference>
<keyword evidence="10 11" id="KW-0998">Cell outer membrane</keyword>